<dbReference type="Proteomes" id="UP000239735">
    <property type="component" value="Unassembled WGS sequence"/>
</dbReference>
<dbReference type="GO" id="GO:0005975">
    <property type="term" value="P:carbohydrate metabolic process"/>
    <property type="evidence" value="ECO:0007669"/>
    <property type="project" value="InterPro"/>
</dbReference>
<dbReference type="Gene3D" id="1.50.10.10">
    <property type="match status" value="1"/>
</dbReference>
<protein>
    <recommendedName>
        <fullName evidence="4">Alpha-L-rhamnosidase six-hairpin glycosidase domain-containing protein</fullName>
    </recommendedName>
</protein>
<dbReference type="InterPro" id="IPR012341">
    <property type="entry name" value="6hp_glycosidase-like_sf"/>
</dbReference>
<evidence type="ECO:0008006" key="4">
    <source>
        <dbReference type="Google" id="ProtNLM"/>
    </source>
</evidence>
<name>A0A2N9LMM7_9BACT</name>
<feature type="compositionally biased region" description="Basic and acidic residues" evidence="1">
    <location>
        <begin position="200"/>
        <end position="209"/>
    </location>
</feature>
<dbReference type="OrthoDB" id="102510at2"/>
<dbReference type="AlphaFoldDB" id="A0A2N9LMM7"/>
<organism evidence="2 3">
    <name type="scientific">Candidatus Sulfuritelmatomonas gaucii</name>
    <dbReference type="NCBI Taxonomy" id="2043161"/>
    <lineage>
        <taxon>Bacteria</taxon>
        <taxon>Pseudomonadati</taxon>
        <taxon>Acidobacteriota</taxon>
        <taxon>Terriglobia</taxon>
        <taxon>Terriglobales</taxon>
        <taxon>Acidobacteriaceae</taxon>
        <taxon>Candidatus Sulfuritelmatomonas</taxon>
    </lineage>
</organism>
<reference evidence="3" key="1">
    <citation type="submission" date="2018-02" db="EMBL/GenBank/DDBJ databases">
        <authorList>
            <person name="Hausmann B."/>
        </authorList>
    </citation>
    <scope>NUCLEOTIDE SEQUENCE [LARGE SCALE GENOMIC DNA]</scope>
    <source>
        <strain evidence="3">Peat soil MAG SbA5</strain>
    </source>
</reference>
<dbReference type="EMBL" id="OKRB01000103">
    <property type="protein sequence ID" value="SPE24343.1"/>
    <property type="molecule type" value="Genomic_DNA"/>
</dbReference>
<evidence type="ECO:0000313" key="2">
    <source>
        <dbReference type="EMBL" id="SPE24343.1"/>
    </source>
</evidence>
<evidence type="ECO:0000313" key="3">
    <source>
        <dbReference type="Proteomes" id="UP000239735"/>
    </source>
</evidence>
<accession>A0A2N9LMM7</accession>
<feature type="region of interest" description="Disordered" evidence="1">
    <location>
        <begin position="186"/>
        <end position="209"/>
    </location>
</feature>
<proteinExistence type="predicted"/>
<gene>
    <name evidence="2" type="ORF">SBA5_450007</name>
</gene>
<evidence type="ECO:0000256" key="1">
    <source>
        <dbReference type="SAM" id="MobiDB-lite"/>
    </source>
</evidence>
<sequence length="820" mass="91938">MEFACPALKFVLNRMRTSAAFFSLSVAASFTIPFQLPAQMVSPSIDQRGQPFSYYSKPTDEIGVMGAEAATEVTPEGYLRTGFEELMFFSGPEFEPTDVRIRTLEQGHLPIIHYEFVRDGIAYRFTVFEARIEVSAIDRARQHSPFPFPPGVSPASGLTEGPLVNFIRVEMQNETREPNRAIFAAGTRYDGPNTTSASHGDNRFTRPVEGKVPGDFRQIGEEFNPNWMNSFDDGHFFRLNRELYGFPAGYADRTFMLRDEDTGRANRDVLRSTRLDATPTTPIGIVTYSRLLKPGETMTLDFKMPLIPTADPFVITAIDQTGFDDAEKKITTYWNDVLAQGMQIDLPEPKVVNTFYTNLVYDLIAIDHIGSDYIQTVNKLHYHAFWLRDGADIVHSYDVTGYPQVARECLDFFAKKQQPDGNFLSQSQQYDGWGEAVWAYSQHYRITHDKAFAEWALPQIDRAVDWLHQARAADPLHIVPASNVRDNEFVPGHLTGYNFLALDGLRLAIQMANETGHTDLAQKWQAEYDDLSQAFFKVLDAQAAAHNGYIPPALDGQAGGYDWGNLLSVVPEPTLDPQDARVTATLKATQAKYAEGIMTYADGKFLHDYLTIKNTMTETIRGDQEQAVNELYALLVHTSSTNAGFEYNIRPWGDRNFGNNLAPHGWFAAEYRTLLRTMLVREQGDQLHLFSVMSPAWIGRGKTIAVRQARTNFGSLAFTLTQPQDGEALLHLDANFTNPPAQIVVHLPWFMDLRSATADGKTVRAANGAISVPAATHTVDLHWTMRSNTPRLSYNSAVAAYEAEYARRYDAFMHGGATAK</sequence>
<dbReference type="InterPro" id="IPR008928">
    <property type="entry name" value="6-hairpin_glycosidase_sf"/>
</dbReference>
<dbReference type="SUPFAM" id="SSF48208">
    <property type="entry name" value="Six-hairpin glycosidases"/>
    <property type="match status" value="1"/>
</dbReference>